<keyword evidence="2" id="KW-1185">Reference proteome</keyword>
<reference evidence="1 2" key="1">
    <citation type="journal article" date="2022" name="bioRxiv">
        <title>The genome of the oomycete Peronosclerospora sorghi, a cosmopolitan pathogen of maize and sorghum, is inflated with dispersed pseudogenes.</title>
        <authorList>
            <person name="Fletcher K."/>
            <person name="Martin F."/>
            <person name="Isakeit T."/>
            <person name="Cavanaugh K."/>
            <person name="Magill C."/>
            <person name="Michelmore R."/>
        </authorList>
    </citation>
    <scope>NUCLEOTIDE SEQUENCE [LARGE SCALE GENOMIC DNA]</scope>
    <source>
        <strain evidence="1">P6</strain>
    </source>
</reference>
<evidence type="ECO:0000313" key="1">
    <source>
        <dbReference type="EMBL" id="KAI9917404.1"/>
    </source>
</evidence>
<accession>A0ACC0WH68</accession>
<name>A0ACC0WH68_9STRA</name>
<sequence length="855" mass="97037">MSHYGSLSNNPGAPFPRGGPPPVFRPAFSRAGPLPFHAPPFPPRGPASLLYPSRTGPPTTSFLDRRGGPVPLGVAARPLVASTASTALSLPPGWTAHQTPHGVPYYYHAGTGVSTYDRPPSPSLSTPETSPWLEYKDDGTGASYYFNPVTKETVWDPPEPVRMRQAREQVAKMTSATHERAETAASPPLAAPCEPDATQSMENTPPRGPEPLPRPDAPETARTKRKDELERTQAHAFDAMPLRERRAAFHAFLEAHAVPATLKWSDLQRLIAKDPALQTDPRWKFALPSVGDKKQAFAEYCTHARNRATIEKRRVVKKRREEFMALLGLFESSLVRASRRHGRIGWDDVSSSADFYAMRQDARWAAIADERERQQLLTTFLQEVERQEKARRATQRSAIHAAFQALLEQHVQSKELELETASSKRLDSETKRRVLHLVEEIEWPANSGNKLGDDAFKMVDRQDVYEWTETFMDTYREREHAKKKRERVLREQQHDLKRQALMDRLQALAEADKLTAGCTWDEFSTVYLSEARDEQVKQCKSDKDDDEPDDDEQDDDDDVRNLLHWRTQRRLFEKVRRRLRRQLDVAADVIRRHIDRGGDAALRVTESTSYGAFVEALATGVGIALENKAPEEGEEATREERDRRAPKQAELEAVLEATVQAQGEQPPTLAFPPVVRQVYDMWVAMAKERKRGDKRSKHRKRRRKDSRESELEDERPCRARRPSMTEDPGDESHKKRSHRSSKKRRRALSSLSCSRSRSVVRRDGSSHRRSRRSHHHSRDRDTGLPRCTNDAPSNKEPFSPVQRSSPSKALSAAEEAAKAEEIIRQARLKLETQGPSSHAHESELEEGEEVEDGEV</sequence>
<dbReference type="Proteomes" id="UP001163321">
    <property type="component" value="Chromosome 13"/>
</dbReference>
<organism evidence="1 2">
    <name type="scientific">Peronosclerospora sorghi</name>
    <dbReference type="NCBI Taxonomy" id="230839"/>
    <lineage>
        <taxon>Eukaryota</taxon>
        <taxon>Sar</taxon>
        <taxon>Stramenopiles</taxon>
        <taxon>Oomycota</taxon>
        <taxon>Peronosporomycetes</taxon>
        <taxon>Peronosporales</taxon>
        <taxon>Peronosporaceae</taxon>
        <taxon>Peronosclerospora</taxon>
    </lineage>
</organism>
<proteinExistence type="predicted"/>
<dbReference type="EMBL" id="CM047592">
    <property type="protein sequence ID" value="KAI9917404.1"/>
    <property type="molecule type" value="Genomic_DNA"/>
</dbReference>
<protein>
    <submittedName>
        <fullName evidence="1">Uncharacterized protein</fullName>
    </submittedName>
</protein>
<gene>
    <name evidence="1" type="ORF">PsorP6_012687</name>
</gene>
<evidence type="ECO:0000313" key="2">
    <source>
        <dbReference type="Proteomes" id="UP001163321"/>
    </source>
</evidence>
<comment type="caution">
    <text evidence="1">The sequence shown here is derived from an EMBL/GenBank/DDBJ whole genome shotgun (WGS) entry which is preliminary data.</text>
</comment>